<keyword evidence="5 7" id="KW-0378">Hydrolase</keyword>
<dbReference type="EMBL" id="JAFIRA010000064">
    <property type="protein sequence ID" value="MCJ2544420.1"/>
    <property type="molecule type" value="Genomic_DNA"/>
</dbReference>
<dbReference type="Proteomes" id="UP000830835">
    <property type="component" value="Unassembled WGS sequence"/>
</dbReference>
<keyword evidence="6" id="KW-0464">Manganese</keyword>
<dbReference type="PANTHER" id="PTHR32494:SF19">
    <property type="entry name" value="ALLANTOATE DEIMINASE-RELATED"/>
    <property type="match status" value="1"/>
</dbReference>
<proteinExistence type="inferred from homology"/>
<dbReference type="GO" id="GO:0016787">
    <property type="term" value="F:hydrolase activity"/>
    <property type="evidence" value="ECO:0007669"/>
    <property type="project" value="UniProtKB-KW"/>
</dbReference>
<keyword evidence="8" id="KW-1185">Reference proteome</keyword>
<protein>
    <submittedName>
        <fullName evidence="7">Hydantoinase/carbamoylase family amidase</fullName>
        <ecNumber evidence="7">3.5.-.-</ecNumber>
    </submittedName>
</protein>
<evidence type="ECO:0000256" key="5">
    <source>
        <dbReference type="ARBA" id="ARBA00022801"/>
    </source>
</evidence>
<dbReference type="SUPFAM" id="SSF55031">
    <property type="entry name" value="Bacterial exopeptidase dimerisation domain"/>
    <property type="match status" value="1"/>
</dbReference>
<comment type="caution">
    <text evidence="7">The sequence shown here is derived from an EMBL/GenBank/DDBJ whole genome shotgun (WGS) entry which is preliminary data.</text>
</comment>
<dbReference type="NCBIfam" id="NF009527">
    <property type="entry name" value="PRK12891.1"/>
    <property type="match status" value="1"/>
</dbReference>
<evidence type="ECO:0000313" key="8">
    <source>
        <dbReference type="Proteomes" id="UP000830835"/>
    </source>
</evidence>
<evidence type="ECO:0000256" key="4">
    <source>
        <dbReference type="ARBA" id="ARBA00022723"/>
    </source>
</evidence>
<comment type="cofactor">
    <cofactor evidence="1">
        <name>Mn(2+)</name>
        <dbReference type="ChEBI" id="CHEBI:29035"/>
    </cofactor>
</comment>
<keyword evidence="4" id="KW-0479">Metal-binding</keyword>
<dbReference type="Gene3D" id="3.40.630.10">
    <property type="entry name" value="Zn peptidases"/>
    <property type="match status" value="1"/>
</dbReference>
<dbReference type="SUPFAM" id="SSF53187">
    <property type="entry name" value="Zn-dependent exopeptidases"/>
    <property type="match status" value="1"/>
</dbReference>
<dbReference type="PIRSF" id="PIRSF001235">
    <property type="entry name" value="Amidase_carbamoylase"/>
    <property type="match status" value="1"/>
</dbReference>
<organism evidence="7 8">
    <name type="scientific">Thermostichus vulcanus str. 'Rupite'</name>
    <dbReference type="NCBI Taxonomy" id="2813851"/>
    <lineage>
        <taxon>Bacteria</taxon>
        <taxon>Bacillati</taxon>
        <taxon>Cyanobacteriota</taxon>
        <taxon>Cyanophyceae</taxon>
        <taxon>Thermostichales</taxon>
        <taxon>Thermostichaceae</taxon>
        <taxon>Thermostichus</taxon>
    </lineage>
</organism>
<dbReference type="Pfam" id="PF01546">
    <property type="entry name" value="Peptidase_M20"/>
    <property type="match status" value="1"/>
</dbReference>
<sequence length="425" mass="46142">MMPTLETSTAPEMAQAEQLFESLCRHTTDVPGITRDTYGAGENVAHHLMAQTARDLGLEVATDAAGNLYMTLLGRDPSAPQILIGSHLDSVPHGGNYDGAAGVVAGLMVLARLKRLGRIPARSVTVMGCRAEEVCWFPAPYIGSRAAFGLLPPDLLDNLKRADTGLSLAEHMRMSGFQPERLRQGEAYLRPQHIHCYLELHIEQGPALVDARIPVGIVTGIRGSLRYRHCRIQGRYAHAGAVPRHLRQDAVLAGVEFVHALEQHWLQREADGIDFVATVGEFSTNPEHHTLTKVPGEVQFTMDIRSEDNSALLATDVYLRGVAADIGQRRGVTIDLGELTNALPGLMDVNLRQKLKTLAQQQGIPTMAMASGAGHDCAVFANQGIPTAMVFVRNENGSHNADEAMDMMDFALGWQLLAALVDELS</sequence>
<dbReference type="NCBIfam" id="TIGR01879">
    <property type="entry name" value="hydantase"/>
    <property type="match status" value="1"/>
</dbReference>
<dbReference type="PANTHER" id="PTHR32494">
    <property type="entry name" value="ALLANTOATE DEIMINASE-RELATED"/>
    <property type="match status" value="1"/>
</dbReference>
<name>A0ABT0CG67_THEVL</name>
<evidence type="ECO:0000256" key="6">
    <source>
        <dbReference type="ARBA" id="ARBA00023211"/>
    </source>
</evidence>
<dbReference type="Gene3D" id="3.30.70.360">
    <property type="match status" value="1"/>
</dbReference>
<evidence type="ECO:0000256" key="3">
    <source>
        <dbReference type="ARBA" id="ARBA00011738"/>
    </source>
</evidence>
<comment type="similarity">
    <text evidence="2">Belongs to the peptidase M20 family.</text>
</comment>
<reference evidence="7" key="1">
    <citation type="submission" date="2021-02" db="EMBL/GenBank/DDBJ databases">
        <title>The CRISPR/cas machinery reduction and long-range gene transfer in the hot spring cyanobacterium Synechococcus.</title>
        <authorList>
            <person name="Dvorak P."/>
            <person name="Jahodarova E."/>
            <person name="Hasler P."/>
            <person name="Poulickova A."/>
        </authorList>
    </citation>
    <scope>NUCLEOTIDE SEQUENCE</scope>
    <source>
        <strain evidence="7">Rupite</strain>
    </source>
</reference>
<dbReference type="RefSeq" id="WP_244352958.1">
    <property type="nucleotide sequence ID" value="NZ_JAFIRA010000064.1"/>
</dbReference>
<dbReference type="EC" id="3.5.-.-" evidence="7"/>
<evidence type="ECO:0000256" key="1">
    <source>
        <dbReference type="ARBA" id="ARBA00001936"/>
    </source>
</evidence>
<dbReference type="InterPro" id="IPR036264">
    <property type="entry name" value="Bact_exopeptidase_dim_dom"/>
</dbReference>
<comment type="subunit">
    <text evidence="3">Homodimer.</text>
</comment>
<accession>A0ABT0CG67</accession>
<dbReference type="InterPro" id="IPR002933">
    <property type="entry name" value="Peptidase_M20"/>
</dbReference>
<gene>
    <name evidence="7" type="ORF">JX360_16160</name>
</gene>
<evidence type="ECO:0000256" key="2">
    <source>
        <dbReference type="ARBA" id="ARBA00006153"/>
    </source>
</evidence>
<dbReference type="InterPro" id="IPR010158">
    <property type="entry name" value="Amidase_Cbmase"/>
</dbReference>
<evidence type="ECO:0000313" key="7">
    <source>
        <dbReference type="EMBL" id="MCJ2544420.1"/>
    </source>
</evidence>